<evidence type="ECO:0000256" key="4">
    <source>
        <dbReference type="ARBA" id="ARBA00022598"/>
    </source>
</evidence>
<dbReference type="STRING" id="1798515.A3B35_01425"/>
<evidence type="ECO:0000256" key="9">
    <source>
        <dbReference type="ARBA" id="ARBA00030904"/>
    </source>
</evidence>
<dbReference type="CDD" id="cd00814">
    <property type="entry name" value="MetRS_core"/>
    <property type="match status" value="1"/>
</dbReference>
<dbReference type="PANTHER" id="PTHR43326">
    <property type="entry name" value="METHIONYL-TRNA SYNTHETASE"/>
    <property type="match status" value="1"/>
</dbReference>
<evidence type="ECO:0000256" key="5">
    <source>
        <dbReference type="ARBA" id="ARBA00022741"/>
    </source>
</evidence>
<protein>
    <recommendedName>
        <fullName evidence="3">Methionine--tRNA ligase</fullName>
        <ecNumber evidence="2">6.1.1.10</ecNumber>
    </recommendedName>
    <alternativeName>
        <fullName evidence="9">Methionyl-tRNA synthetase</fullName>
    </alternativeName>
</protein>
<dbReference type="InterPro" id="IPR014729">
    <property type="entry name" value="Rossmann-like_a/b/a_fold"/>
</dbReference>
<dbReference type="InterPro" id="IPR023457">
    <property type="entry name" value="Met-tRNA_synth_2"/>
</dbReference>
<dbReference type="InterPro" id="IPR009080">
    <property type="entry name" value="tRNAsynth_Ia_anticodon-bd"/>
</dbReference>
<evidence type="ECO:0000256" key="7">
    <source>
        <dbReference type="ARBA" id="ARBA00022917"/>
    </source>
</evidence>
<dbReference type="Gene3D" id="2.170.220.10">
    <property type="match status" value="1"/>
</dbReference>
<dbReference type="PANTHER" id="PTHR43326:SF1">
    <property type="entry name" value="METHIONINE--TRNA LIGASE, MITOCHONDRIAL"/>
    <property type="match status" value="1"/>
</dbReference>
<comment type="function">
    <text evidence="1">Is required not only for elongation of protein synthesis but also for the initiation of all mRNA translation through initiator tRNA(fMet) aminoacylation.</text>
</comment>
<keyword evidence="7 10" id="KW-0648">Protein biosynthesis</keyword>
<reference evidence="12 13" key="1">
    <citation type="journal article" date="2016" name="Nat. Commun.">
        <title>Thousands of microbial genomes shed light on interconnected biogeochemical processes in an aquifer system.</title>
        <authorList>
            <person name="Anantharaman K."/>
            <person name="Brown C.T."/>
            <person name="Hug L.A."/>
            <person name="Sharon I."/>
            <person name="Castelle C.J."/>
            <person name="Probst A.J."/>
            <person name="Thomas B.C."/>
            <person name="Singh A."/>
            <person name="Wilkins M.J."/>
            <person name="Karaoz U."/>
            <person name="Brodie E.L."/>
            <person name="Williams K.H."/>
            <person name="Hubbard S.S."/>
            <person name="Banfield J.F."/>
        </authorList>
    </citation>
    <scope>NUCLEOTIDE SEQUENCE [LARGE SCALE GENOMIC DNA]</scope>
</reference>
<dbReference type="InterPro" id="IPR033911">
    <property type="entry name" value="MetRS_core"/>
</dbReference>
<dbReference type="SUPFAM" id="SSF52374">
    <property type="entry name" value="Nucleotidylyl transferase"/>
    <property type="match status" value="1"/>
</dbReference>
<dbReference type="InterPro" id="IPR014758">
    <property type="entry name" value="Met-tRNA_synth"/>
</dbReference>
<keyword evidence="6 10" id="KW-0067">ATP-binding</keyword>
<organism evidence="12 13">
    <name type="scientific">Candidatus Kaiserbacteria bacterium RIFCSPLOWO2_01_FULL_54_24</name>
    <dbReference type="NCBI Taxonomy" id="1798515"/>
    <lineage>
        <taxon>Bacteria</taxon>
        <taxon>Candidatus Kaiseribacteriota</taxon>
    </lineage>
</organism>
<dbReference type="GO" id="GO:0004825">
    <property type="term" value="F:methionine-tRNA ligase activity"/>
    <property type="evidence" value="ECO:0007669"/>
    <property type="project" value="UniProtKB-EC"/>
</dbReference>
<evidence type="ECO:0000256" key="3">
    <source>
        <dbReference type="ARBA" id="ARBA00018753"/>
    </source>
</evidence>
<sequence>MSKPFYLTTTLPYVNADPHIGFALELVHADILARYHALQGDDVFFNTGTDEHGLKIYRKAAEEGKDTQDYVDEYAAKFRGLKEKLGLYEGLHFIRTTDPRHVAAAQEMWRRCAKNGDIYKKTYKGLYCVGDEAFIKETDLVNGKCPNHPGMEPLHIEEENYFFRLSAYQEKLLAYLSREGVVTPEWRRQEAITFVKGGLEDFSISRIEDKMPWGIPVPDDDTQTMYVWFDALTNYVSTLGWPGDKNTFEKFWGTKEAPNAIQMAGKDQVRFQSIMWQAMLMSAGLPTTKQVVYHGFITSGGEKMSKSLGNVIDPLAIVEEYGADALRYYLARHVHSFEDSDFTMEKFKIAYNADLANGIGNLAARVMQLAETHLTEPVKVQFVPYPKELTEPLDRYEMNVALDYIWSRIQALDQNINHTEPFKVVKKDLEQGKKLIEEMVRELAFIDEMLEPILPETSKKIIEAIMANKKPPNLFPRKE</sequence>
<dbReference type="EC" id="6.1.1.10" evidence="2"/>
<dbReference type="Pfam" id="PF09334">
    <property type="entry name" value="tRNA-synt_1g"/>
    <property type="match status" value="2"/>
</dbReference>
<evidence type="ECO:0000313" key="13">
    <source>
        <dbReference type="Proteomes" id="UP000177215"/>
    </source>
</evidence>
<evidence type="ECO:0000256" key="2">
    <source>
        <dbReference type="ARBA" id="ARBA00012838"/>
    </source>
</evidence>
<dbReference type="SUPFAM" id="SSF47323">
    <property type="entry name" value="Anticodon-binding domain of a subclass of class I aminoacyl-tRNA synthetases"/>
    <property type="match status" value="1"/>
</dbReference>
<proteinExistence type="inferred from homology"/>
<dbReference type="AlphaFoldDB" id="A0A1F6EVK7"/>
<dbReference type="FunFam" id="2.170.220.10:FF:000003">
    <property type="entry name" value="Methionine--tRNA ligase"/>
    <property type="match status" value="1"/>
</dbReference>
<comment type="similarity">
    <text evidence="10">Belongs to the class-I aminoacyl-tRNA synthetase family.</text>
</comment>
<feature type="domain" description="Methionyl/Leucyl tRNA synthetase" evidence="11">
    <location>
        <begin position="152"/>
        <end position="367"/>
    </location>
</feature>
<evidence type="ECO:0000256" key="10">
    <source>
        <dbReference type="RuleBase" id="RU363039"/>
    </source>
</evidence>
<evidence type="ECO:0000256" key="8">
    <source>
        <dbReference type="ARBA" id="ARBA00023146"/>
    </source>
</evidence>
<accession>A0A1F6EVK7</accession>
<dbReference type="Gene3D" id="1.10.730.10">
    <property type="entry name" value="Isoleucyl-tRNA Synthetase, Domain 1"/>
    <property type="match status" value="1"/>
</dbReference>
<dbReference type="GO" id="GO:0006431">
    <property type="term" value="P:methionyl-tRNA aminoacylation"/>
    <property type="evidence" value="ECO:0007669"/>
    <property type="project" value="InterPro"/>
</dbReference>
<dbReference type="PRINTS" id="PR01041">
    <property type="entry name" value="TRNASYNTHMET"/>
</dbReference>
<dbReference type="GO" id="GO:0005524">
    <property type="term" value="F:ATP binding"/>
    <property type="evidence" value="ECO:0007669"/>
    <property type="project" value="UniProtKB-KW"/>
</dbReference>
<dbReference type="EMBL" id="MFMC01000012">
    <property type="protein sequence ID" value="OGG77661.1"/>
    <property type="molecule type" value="Genomic_DNA"/>
</dbReference>
<evidence type="ECO:0000256" key="6">
    <source>
        <dbReference type="ARBA" id="ARBA00022840"/>
    </source>
</evidence>
<comment type="caution">
    <text evidence="12">The sequence shown here is derived from an EMBL/GenBank/DDBJ whole genome shotgun (WGS) entry which is preliminary data.</text>
</comment>
<keyword evidence="4 10" id="KW-0436">Ligase</keyword>
<feature type="domain" description="Methionyl/Leucyl tRNA synthetase" evidence="11">
    <location>
        <begin position="6"/>
        <end position="147"/>
    </location>
</feature>
<gene>
    <name evidence="12" type="ORF">A3B35_01425</name>
</gene>
<dbReference type="Gene3D" id="3.40.50.620">
    <property type="entry name" value="HUPs"/>
    <property type="match status" value="1"/>
</dbReference>
<evidence type="ECO:0000259" key="11">
    <source>
        <dbReference type="Pfam" id="PF09334"/>
    </source>
</evidence>
<dbReference type="Proteomes" id="UP000177215">
    <property type="component" value="Unassembled WGS sequence"/>
</dbReference>
<dbReference type="InterPro" id="IPR015413">
    <property type="entry name" value="Methionyl/Leucyl_tRNA_Synth"/>
</dbReference>
<name>A0A1F6EVK7_9BACT</name>
<keyword evidence="8 10" id="KW-0030">Aminoacyl-tRNA synthetase</keyword>
<dbReference type="NCBIfam" id="TIGR00398">
    <property type="entry name" value="metG"/>
    <property type="match status" value="1"/>
</dbReference>
<evidence type="ECO:0000313" key="12">
    <source>
        <dbReference type="EMBL" id="OGG77661.1"/>
    </source>
</evidence>
<keyword evidence="5 10" id="KW-0547">Nucleotide-binding</keyword>
<evidence type="ECO:0000256" key="1">
    <source>
        <dbReference type="ARBA" id="ARBA00003314"/>
    </source>
</evidence>